<feature type="transmembrane region" description="Helical" evidence="1">
    <location>
        <begin position="6"/>
        <end position="29"/>
    </location>
</feature>
<protein>
    <submittedName>
        <fullName evidence="2">Uncharacterized protein</fullName>
    </submittedName>
</protein>
<keyword evidence="1" id="KW-1133">Transmembrane helix</keyword>
<evidence type="ECO:0000256" key="1">
    <source>
        <dbReference type="SAM" id="Phobius"/>
    </source>
</evidence>
<sequence>MDAFVELLIVFALVVLVPLVPALLIYCFAPERQIVEGPFKGLTLKLGGAFAMYFLVTMFVAAPFVFYYYKPPMNDLASLYVVRGTLNLEGITHRGDFDPRLLVLTLEPRADSASAAPDGTVTWSMNVRAPTDENGKIVWPFERVILEYAGHEHADLNLAAADKYGQREFRFPAVTLAKWREQQVAGLSHAN</sequence>
<gene>
    <name evidence="2" type="ORF">DLJ53_00835</name>
</gene>
<name>A0A8B2NSC0_9HYPH</name>
<dbReference type="EMBL" id="QHHQ01000001">
    <property type="protein sequence ID" value="RAI03108.1"/>
    <property type="molecule type" value="Genomic_DNA"/>
</dbReference>
<proteinExistence type="predicted"/>
<accession>A0A8B2NSC0</accession>
<evidence type="ECO:0000313" key="2">
    <source>
        <dbReference type="EMBL" id="RAI03108.1"/>
    </source>
</evidence>
<evidence type="ECO:0000313" key="3">
    <source>
        <dbReference type="Proteomes" id="UP000249590"/>
    </source>
</evidence>
<comment type="caution">
    <text evidence="2">The sequence shown here is derived from an EMBL/GenBank/DDBJ whole genome shotgun (WGS) entry which is preliminary data.</text>
</comment>
<dbReference type="AlphaFoldDB" id="A0A8B2NSC0"/>
<feature type="transmembrane region" description="Helical" evidence="1">
    <location>
        <begin position="50"/>
        <end position="69"/>
    </location>
</feature>
<keyword evidence="3" id="KW-1185">Reference proteome</keyword>
<dbReference type="RefSeq" id="WP_111341515.1">
    <property type="nucleotide sequence ID" value="NZ_JAIWKD010000001.1"/>
</dbReference>
<organism evidence="2 3">
    <name type="scientific">Acuticoccus sediminis</name>
    <dbReference type="NCBI Taxonomy" id="2184697"/>
    <lineage>
        <taxon>Bacteria</taxon>
        <taxon>Pseudomonadati</taxon>
        <taxon>Pseudomonadota</taxon>
        <taxon>Alphaproteobacteria</taxon>
        <taxon>Hyphomicrobiales</taxon>
        <taxon>Amorphaceae</taxon>
        <taxon>Acuticoccus</taxon>
    </lineage>
</organism>
<reference evidence="2 3" key="1">
    <citation type="submission" date="2018-05" db="EMBL/GenBank/DDBJ databases">
        <title>Acuticoccus sediminis sp. nov., isolated from deep-sea sediment of Indian Ocean.</title>
        <authorList>
            <person name="Liu X."/>
            <person name="Lai Q."/>
            <person name="Du Y."/>
            <person name="Sun F."/>
            <person name="Zhang X."/>
            <person name="Wang S."/>
            <person name="Shao Z."/>
        </authorList>
    </citation>
    <scope>NUCLEOTIDE SEQUENCE [LARGE SCALE GENOMIC DNA]</scope>
    <source>
        <strain evidence="2 3">PTG4-2</strain>
    </source>
</reference>
<dbReference type="OrthoDB" id="795543at2"/>
<keyword evidence="1" id="KW-0812">Transmembrane</keyword>
<keyword evidence="1" id="KW-0472">Membrane</keyword>
<dbReference type="Proteomes" id="UP000249590">
    <property type="component" value="Unassembled WGS sequence"/>
</dbReference>